<dbReference type="CDD" id="cd00200">
    <property type="entry name" value="WD40"/>
    <property type="match status" value="1"/>
</dbReference>
<sequence length="2147" mass="234497">MTSEATGFAHANNNMEFDSLTTQQPVPAPAGQNIGPADQENKSKAQPSQVRFSSTTEEIEPSAATVTPGPGSVDNLKQEDELRSLAASLQRSQLQETRLGSFSYDPVSLPSSRVTSRESSDRSARGANGSGLPSPHASPPVSMMQSPPLTPAATHSREFKTNGMSSTSNNTDRGTAENSAAMTPETSPPTSGSTKSKAPQSAPTSRPGSTDHLSKQNNVSQTSSHPQNGAKHRAQFFIGPDASSQEESPPATPRVDYTPPGAITPVGEPDDPYARSKRPPQPKNLSQLDQRFIFGGRDFKRRTHTSSFGRPTPRSASASDLKASDRQRSGFFSSKKDSRQQEPEGKHHGHMSELKRFFKMGHHKQKRAESPTSAPKRSSRSSGKNTPYQMAPDNVPFADDHGLNSKYGKLGKVLGSGAGGSVRLLKRNSDGVTFAVKQFRDRHSWETLKEYSKKVTAEFCIGSTLHHGNIIETLDIIQEGNHWYEVMEYAPFDLFAIVMTGKMQKEEVACSFKQILSGVAYLHGMGLAHRDLKLDNVVVNEHGIMKLIDFGSAVVFRYPFENDIVPASGIVGSDPYLAPEVYDEKKYDPRPTDIWSLAIIFCCMSLRRFPWKQPRVSDNSYRLFVSTPTPGTPVPDADPKRHRPIKSAPDLSSSARESQSSESKNGVSEPPSEPSKNQDASKPQLKSEPPTREENRPPESPQEKTPSDNQKNGNLDNKPRRTTSKEAPPLPPSAQSSGQRQEVIKGPWRLLRLLPRESRYIVGRMLKVSVKERATLDDVLTDEWVRNIDACRQEVSGELYRAPGHTHILEPPSPSTASGAVAGLTVDCSLYPLDTIKTRLQKARHHAPSVPSTNLSLKQTIRGIYAGLPSVLFGSAPSAASFFIVYDGVKRVLLPASNSETSSRTHIILTHSLASSMGEVSACAVRVPTEVVKQRAQAGLFGGSSLLALKDILALRHADASRSVKGGYGQVVRELYRGAGITIAREIPFTVLQFTMWESMKEAYAKRMQRASKSSSVEQVPASTSAMFGSVAGAIAAGLTTPLDVIKTRVMLARRGDGAEDGRYRIKDVVQEISKEGFGAFWRGIGPRVTWIGIGGAVFLGSYQWAWNALERKSQTSRYMARKLSHQRITYVLPLPDVPGGHRLGVNGLEIDPDNSILYSAGRDGVICSWDLNLSLNSSASPTLGASKPAPTTFRSQVQAHSHWINDIVLTKNYSALVSASSDTTVRLWRPHSECTEVPDPIGKHTDYVKALATPGSHSPWVASGGLDHKVSLWDLNGGGEILNIDACGGDSSAKGSVYALGAVSSVIASGGPESVVRLWDPKSGKLITKFVGHTDNIRDILVNRDGDTIMTASSDQTVKIWSLTAGRCMHTLTMHNDSVWSLYSNHPQLSVFYSSDRSGLVAKTDTRYSPDIEQGLCVATLQEHDGVVNVVAAGDYIWTATPKSSINRWNDVDTTADIESPSSREREGTSGAETPALEKASAANKQPKKIPYESVLLLSSTSTFPKTRVPESARPHSTANPQSPSAEIEDELGLTLPVHTLPDETIEGQHGLIKYFFLNDRKRTLTQDSAGEVVLWDLLKCIPLQSYGKRHIDDVASEVNTTESIANWCTIDIRTGRLSVILEPGRCFDAEVYADELDLPDYSQIRDDQRINLGKWILRWLFAPLIEEELKRDSEYRTAAIAKAEELAKLSMSNTSAPMDIPLVDGSRNFATSFDPSISSLRLGYESMGSSSTPGFGIGLANSPGSLATPLLNPNVGNNSHLGTSPGEFTDYLTSQPTHDMTRSSLSDRSSDYLSSPRNHGLPPLDTDKALPTPGESTPTALPLSPMEPDKEERKKGSSLFGKKFRMDFPKKLGRTSTEVKPQIQEEKVEESDKSSTKEEKVFENNMSGFIERVRHEYDENLSAHPEQELTPAFAPSPESETPVLDIPDRVSVLIQEETGETAVASDLYRGSIDSIRDEVDKLEKSIPLWLADLLLKNQVPLKEPVKIAFTLKPYDDLLPPVVKPEVNATNGNATNNRLNANRMLRAKKILAYVAERIDPPHPDEPEEDALKPEEYLELYCHNMLIPPNMTLATIRTHIWRSSGDMLLCYKANGKKEIRMPGSNLEDDKGNQNTLPPAEGEGGSAPPASIHSQTPSGSASVSIHNP</sequence>
<evidence type="ECO:0000256" key="12">
    <source>
        <dbReference type="PROSITE-ProRule" id="PRU10141"/>
    </source>
</evidence>
<proteinExistence type="predicted"/>
<feature type="region of interest" description="Disordered" evidence="13">
    <location>
        <begin position="1"/>
        <end position="392"/>
    </location>
</feature>
<feature type="compositionally biased region" description="Low complexity" evidence="13">
    <location>
        <begin position="652"/>
        <end position="663"/>
    </location>
</feature>
<dbReference type="SMART" id="SM00220">
    <property type="entry name" value="S_TKc"/>
    <property type="match status" value="1"/>
</dbReference>
<dbReference type="InterPro" id="IPR017441">
    <property type="entry name" value="Protein_kinase_ATP_BS"/>
</dbReference>
<feature type="repeat" description="Solcar" evidence="11">
    <location>
        <begin position="1024"/>
        <end position="1109"/>
    </location>
</feature>
<dbReference type="SUPFAM" id="SSF56112">
    <property type="entry name" value="Protein kinase-like (PK-like)"/>
    <property type="match status" value="1"/>
</dbReference>
<keyword evidence="2 10" id="KW-0853">WD repeat</keyword>
<feature type="compositionally biased region" description="Polar residues" evidence="13">
    <location>
        <begin position="2131"/>
        <end position="2147"/>
    </location>
</feature>
<dbReference type="GO" id="GO:0016020">
    <property type="term" value="C:membrane"/>
    <property type="evidence" value="ECO:0007669"/>
    <property type="project" value="UniProtKB-SubCell"/>
</dbReference>
<comment type="subcellular location">
    <subcellularLocation>
        <location evidence="1">Membrane</location>
        <topology evidence="1">Multi-pass membrane protein</topology>
    </subcellularLocation>
</comment>
<keyword evidence="6" id="KW-0999">Mitochondrion inner membrane</keyword>
<evidence type="ECO:0000256" key="3">
    <source>
        <dbReference type="ARBA" id="ARBA00022692"/>
    </source>
</evidence>
<dbReference type="PANTHER" id="PTHR19862">
    <property type="entry name" value="WD REPEAT-CONTAINING PROTEIN 48"/>
    <property type="match status" value="1"/>
</dbReference>
<feature type="compositionally biased region" description="Low complexity" evidence="13">
    <location>
        <begin position="2117"/>
        <end position="2130"/>
    </location>
</feature>
<feature type="compositionally biased region" description="Polar residues" evidence="13">
    <location>
        <begin position="162"/>
        <end position="181"/>
    </location>
</feature>
<feature type="repeat" description="Solcar" evidence="11">
    <location>
        <begin position="810"/>
        <end position="892"/>
    </location>
</feature>
<dbReference type="SMART" id="SM00320">
    <property type="entry name" value="WD40"/>
    <property type="match status" value="7"/>
</dbReference>
<dbReference type="InterPro" id="IPR023395">
    <property type="entry name" value="MCP_dom_sf"/>
</dbReference>
<dbReference type="PROSITE" id="PS50011">
    <property type="entry name" value="PROTEIN_KINASE_DOM"/>
    <property type="match status" value="1"/>
</dbReference>
<feature type="compositionally biased region" description="Polar residues" evidence="13">
    <location>
        <begin position="305"/>
        <end position="318"/>
    </location>
</feature>
<feature type="repeat" description="Solcar" evidence="11">
    <location>
        <begin position="906"/>
        <end position="1003"/>
    </location>
</feature>
<feature type="region of interest" description="Disordered" evidence="13">
    <location>
        <begin position="1449"/>
        <end position="1486"/>
    </location>
</feature>
<accession>A0A5N7CIL2</accession>
<feature type="region of interest" description="Disordered" evidence="13">
    <location>
        <begin position="1752"/>
        <end position="1884"/>
    </location>
</feature>
<dbReference type="PROSITE" id="PS00678">
    <property type="entry name" value="WD_REPEATS_1"/>
    <property type="match status" value="2"/>
</dbReference>
<feature type="compositionally biased region" description="Polar residues" evidence="13">
    <location>
        <begin position="370"/>
        <end position="388"/>
    </location>
</feature>
<dbReference type="SUPFAM" id="SSF103506">
    <property type="entry name" value="Mitochondrial carrier"/>
    <property type="match status" value="1"/>
</dbReference>
<keyword evidence="8" id="KW-1133">Transmembrane helix</keyword>
<evidence type="ECO:0000256" key="4">
    <source>
        <dbReference type="ARBA" id="ARBA00022737"/>
    </source>
</evidence>
<feature type="region of interest" description="Disordered" evidence="13">
    <location>
        <begin position="1506"/>
        <end position="1528"/>
    </location>
</feature>
<feature type="compositionally biased region" description="Basic and acidic residues" evidence="13">
    <location>
        <begin position="322"/>
        <end position="356"/>
    </location>
</feature>
<feature type="repeat" description="WD" evidence="10">
    <location>
        <begin position="1139"/>
        <end position="1173"/>
    </location>
</feature>
<dbReference type="PANTHER" id="PTHR19862:SF14">
    <property type="entry name" value="WD REPEAT-CONTAINING PROTEIN 48"/>
    <property type="match status" value="1"/>
</dbReference>
<protein>
    <submittedName>
        <fullName evidence="15">Pkinase-domain-containing protein</fullName>
    </submittedName>
</protein>
<dbReference type="InterPro" id="IPR008271">
    <property type="entry name" value="Ser/Thr_kinase_AS"/>
</dbReference>
<dbReference type="PROSITE" id="PS50920">
    <property type="entry name" value="SOLCAR"/>
    <property type="match status" value="3"/>
</dbReference>
<dbReference type="InterPro" id="IPR019775">
    <property type="entry name" value="WD40_repeat_CS"/>
</dbReference>
<dbReference type="CDD" id="cd17041">
    <property type="entry name" value="Ubl_WDR48"/>
    <property type="match status" value="1"/>
</dbReference>
<feature type="compositionally biased region" description="Polar residues" evidence="13">
    <location>
        <begin position="87"/>
        <end position="100"/>
    </location>
</feature>
<dbReference type="Proteomes" id="UP000326877">
    <property type="component" value="Unassembled WGS sequence"/>
</dbReference>
<feature type="binding site" evidence="12">
    <location>
        <position position="437"/>
    </location>
    <ligand>
        <name>ATP</name>
        <dbReference type="ChEBI" id="CHEBI:30616"/>
    </ligand>
</feature>
<dbReference type="FunFam" id="1.10.510.10:FF:000595">
    <property type="entry name" value="Protein kinase, putative (AFU_orthologue AFUA_5G11840)"/>
    <property type="match status" value="1"/>
</dbReference>
<feature type="compositionally biased region" description="Basic and acidic residues" evidence="13">
    <location>
        <begin position="689"/>
        <end position="706"/>
    </location>
</feature>
<dbReference type="PROSITE" id="PS50082">
    <property type="entry name" value="WD_REPEATS_2"/>
    <property type="match status" value="4"/>
</dbReference>
<keyword evidence="3 11" id="KW-0812">Transmembrane</keyword>
<dbReference type="FunFam" id="1.50.40.10:FF:000123">
    <property type="entry name" value="Solute carrier family 25 (Mitochondrial S-adenosylmethionine transporter), member 26"/>
    <property type="match status" value="1"/>
</dbReference>
<dbReference type="InterPro" id="IPR036322">
    <property type="entry name" value="WD40_repeat_dom_sf"/>
</dbReference>
<dbReference type="PROSITE" id="PS00108">
    <property type="entry name" value="PROTEIN_KINASE_ST"/>
    <property type="match status" value="1"/>
</dbReference>
<dbReference type="InterPro" id="IPR051246">
    <property type="entry name" value="WDR48"/>
</dbReference>
<dbReference type="GO" id="GO:0004672">
    <property type="term" value="F:protein kinase activity"/>
    <property type="evidence" value="ECO:0007669"/>
    <property type="project" value="InterPro"/>
</dbReference>
<keyword evidence="5 12" id="KW-0547">Nucleotide-binding</keyword>
<keyword evidence="7 12" id="KW-0067">ATP-binding</keyword>
<gene>
    <name evidence="15" type="ORF">BDV23DRAFT_169901</name>
</gene>
<reference evidence="15" key="1">
    <citation type="submission" date="2019-04" db="EMBL/GenBank/DDBJ databases">
        <title>Friends and foes A comparative genomics studyof 23 Aspergillus species from section Flavi.</title>
        <authorList>
            <consortium name="DOE Joint Genome Institute"/>
            <person name="Kjaerbolling I."/>
            <person name="Vesth T."/>
            <person name="Frisvad J.C."/>
            <person name="Nybo J.L."/>
            <person name="Theobald S."/>
            <person name="Kildgaard S."/>
            <person name="Isbrandt T."/>
            <person name="Kuo A."/>
            <person name="Sato A."/>
            <person name="Lyhne E.K."/>
            <person name="Kogle M.E."/>
            <person name="Wiebenga A."/>
            <person name="Kun R.S."/>
            <person name="Lubbers R.J."/>
            <person name="Makela M.R."/>
            <person name="Barry K."/>
            <person name="Chovatia M."/>
            <person name="Clum A."/>
            <person name="Daum C."/>
            <person name="Haridas S."/>
            <person name="He G."/>
            <person name="LaButti K."/>
            <person name="Lipzen A."/>
            <person name="Mondo S."/>
            <person name="Riley R."/>
            <person name="Salamov A."/>
            <person name="Simmons B.A."/>
            <person name="Magnuson J.K."/>
            <person name="Henrissat B."/>
            <person name="Mortensen U.H."/>
            <person name="Larsen T.O."/>
            <person name="Devries R.P."/>
            <person name="Grigoriev I.V."/>
            <person name="Machida M."/>
            <person name="Baker S.E."/>
            <person name="Andersen M.R."/>
        </authorList>
    </citation>
    <scope>NUCLEOTIDE SEQUENCE [LARGE SCALE GENOMIC DNA]</scope>
    <source>
        <strain evidence="15">IBT 14317</strain>
    </source>
</reference>
<dbReference type="InterPro" id="IPR018108">
    <property type="entry name" value="MCP_transmembrane"/>
</dbReference>
<evidence type="ECO:0000256" key="13">
    <source>
        <dbReference type="SAM" id="MobiDB-lite"/>
    </source>
</evidence>
<dbReference type="Pfam" id="PF11816">
    <property type="entry name" value="DUF3337"/>
    <property type="match status" value="1"/>
</dbReference>
<evidence type="ECO:0000256" key="10">
    <source>
        <dbReference type="PROSITE-ProRule" id="PRU00221"/>
    </source>
</evidence>
<dbReference type="GO" id="GO:0005524">
    <property type="term" value="F:ATP binding"/>
    <property type="evidence" value="ECO:0007669"/>
    <property type="project" value="UniProtKB-UniRule"/>
</dbReference>
<dbReference type="PROSITE" id="PS00107">
    <property type="entry name" value="PROTEIN_KINASE_ATP"/>
    <property type="match status" value="1"/>
</dbReference>
<evidence type="ECO:0000256" key="8">
    <source>
        <dbReference type="ARBA" id="ARBA00022989"/>
    </source>
</evidence>
<dbReference type="FunFam" id="2.130.10.10:FF:001614">
    <property type="entry name" value="WD repeat protein"/>
    <property type="match status" value="1"/>
</dbReference>
<dbReference type="Pfam" id="PF00069">
    <property type="entry name" value="Pkinase"/>
    <property type="match status" value="1"/>
</dbReference>
<dbReference type="Pfam" id="PF00153">
    <property type="entry name" value="Mito_carr"/>
    <property type="match status" value="3"/>
</dbReference>
<feature type="repeat" description="WD" evidence="10">
    <location>
        <begin position="1242"/>
        <end position="1284"/>
    </location>
</feature>
<feature type="compositionally biased region" description="Basic and acidic residues" evidence="13">
    <location>
        <begin position="1865"/>
        <end position="1884"/>
    </location>
</feature>
<evidence type="ECO:0000313" key="15">
    <source>
        <dbReference type="EMBL" id="KAE8394050.1"/>
    </source>
</evidence>
<keyword evidence="4" id="KW-0677">Repeat</keyword>
<evidence type="ECO:0000256" key="7">
    <source>
        <dbReference type="ARBA" id="ARBA00022840"/>
    </source>
</evidence>
<dbReference type="InterPro" id="IPR021772">
    <property type="entry name" value="WDR48/Bun107"/>
</dbReference>
<dbReference type="PROSITE" id="PS50294">
    <property type="entry name" value="WD_REPEATS_REGION"/>
    <property type="match status" value="3"/>
</dbReference>
<keyword evidence="15" id="KW-0418">Kinase</keyword>
<feature type="compositionally biased region" description="Basic and acidic residues" evidence="13">
    <location>
        <begin position="115"/>
        <end position="124"/>
    </location>
</feature>
<dbReference type="InterPro" id="IPR001680">
    <property type="entry name" value="WD40_rpt"/>
</dbReference>
<feature type="compositionally biased region" description="Basic residues" evidence="13">
    <location>
        <begin position="357"/>
        <end position="366"/>
    </location>
</feature>
<evidence type="ECO:0000256" key="6">
    <source>
        <dbReference type="ARBA" id="ARBA00022792"/>
    </source>
</evidence>
<feature type="compositionally biased region" description="Low complexity" evidence="13">
    <location>
        <begin position="183"/>
        <end position="199"/>
    </location>
</feature>
<dbReference type="OrthoDB" id="2421129at2759"/>
<feature type="region of interest" description="Disordered" evidence="13">
    <location>
        <begin position="2100"/>
        <end position="2147"/>
    </location>
</feature>
<dbReference type="Gene3D" id="1.10.510.10">
    <property type="entry name" value="Transferase(Phosphotransferase) domain 1"/>
    <property type="match status" value="1"/>
</dbReference>
<feature type="compositionally biased region" description="Polar residues" evidence="13">
    <location>
        <begin position="1"/>
        <end position="25"/>
    </location>
</feature>
<dbReference type="GO" id="GO:0043130">
    <property type="term" value="F:ubiquitin binding"/>
    <property type="evidence" value="ECO:0007669"/>
    <property type="project" value="TreeGrafter"/>
</dbReference>
<feature type="compositionally biased region" description="Low complexity" evidence="13">
    <location>
        <begin position="1784"/>
        <end position="1797"/>
    </location>
</feature>
<feature type="region of interest" description="Disordered" evidence="13">
    <location>
        <begin position="622"/>
        <end position="742"/>
    </location>
</feature>
<feature type="compositionally biased region" description="Polar residues" evidence="13">
    <location>
        <begin position="1516"/>
        <end position="1526"/>
    </location>
</feature>
<dbReference type="InterPro" id="IPR000719">
    <property type="entry name" value="Prot_kinase_dom"/>
</dbReference>
<dbReference type="GO" id="GO:0000724">
    <property type="term" value="P:double-strand break repair via homologous recombination"/>
    <property type="evidence" value="ECO:0007669"/>
    <property type="project" value="TreeGrafter"/>
</dbReference>
<dbReference type="Pfam" id="PF00400">
    <property type="entry name" value="WD40"/>
    <property type="match status" value="4"/>
</dbReference>
<dbReference type="SUPFAM" id="SSF50978">
    <property type="entry name" value="WD40 repeat-like"/>
    <property type="match status" value="1"/>
</dbReference>
<evidence type="ECO:0000256" key="11">
    <source>
        <dbReference type="PROSITE-ProRule" id="PRU00282"/>
    </source>
</evidence>
<feature type="compositionally biased region" description="Polar residues" evidence="13">
    <location>
        <begin position="215"/>
        <end position="227"/>
    </location>
</feature>
<evidence type="ECO:0000256" key="5">
    <source>
        <dbReference type="ARBA" id="ARBA00022741"/>
    </source>
</evidence>
<dbReference type="Gene3D" id="2.130.10.10">
    <property type="entry name" value="YVTN repeat-like/Quinoprotein amine dehydrogenase"/>
    <property type="match status" value="2"/>
</dbReference>
<evidence type="ECO:0000259" key="14">
    <source>
        <dbReference type="PROSITE" id="PS50011"/>
    </source>
</evidence>
<keyword evidence="9 11" id="KW-0472">Membrane</keyword>
<evidence type="ECO:0000256" key="1">
    <source>
        <dbReference type="ARBA" id="ARBA00004141"/>
    </source>
</evidence>
<organism evidence="15">
    <name type="scientific">Petromyces alliaceus</name>
    <name type="common">Aspergillus alliaceus</name>
    <dbReference type="NCBI Taxonomy" id="209559"/>
    <lineage>
        <taxon>Eukaryota</taxon>
        <taxon>Fungi</taxon>
        <taxon>Dikarya</taxon>
        <taxon>Ascomycota</taxon>
        <taxon>Pezizomycotina</taxon>
        <taxon>Eurotiomycetes</taxon>
        <taxon>Eurotiomycetidae</taxon>
        <taxon>Eurotiales</taxon>
        <taxon>Aspergillaceae</taxon>
        <taxon>Aspergillus</taxon>
        <taxon>Aspergillus subgen. Circumdati</taxon>
    </lineage>
</organism>
<feature type="repeat" description="WD" evidence="10">
    <location>
        <begin position="1198"/>
        <end position="1229"/>
    </location>
</feature>
<dbReference type="Gene3D" id="1.50.40.10">
    <property type="entry name" value="Mitochondrial carrier domain"/>
    <property type="match status" value="2"/>
</dbReference>
<name>A0A5N7CIL2_PETAA</name>
<keyword evidence="6" id="KW-0496">Mitochondrion</keyword>
<dbReference type="InterPro" id="IPR015943">
    <property type="entry name" value="WD40/YVTN_repeat-like_dom_sf"/>
</dbReference>
<dbReference type="InterPro" id="IPR011009">
    <property type="entry name" value="Kinase-like_dom_sf"/>
</dbReference>
<feature type="compositionally biased region" description="Polar residues" evidence="13">
    <location>
        <begin position="44"/>
        <end position="56"/>
    </location>
</feature>
<evidence type="ECO:0000256" key="2">
    <source>
        <dbReference type="ARBA" id="ARBA00022574"/>
    </source>
</evidence>
<dbReference type="EMBL" id="ML735226">
    <property type="protein sequence ID" value="KAE8394050.1"/>
    <property type="molecule type" value="Genomic_DNA"/>
</dbReference>
<feature type="repeat" description="WD" evidence="10">
    <location>
        <begin position="1331"/>
        <end position="1372"/>
    </location>
</feature>
<keyword evidence="15" id="KW-0808">Transferase</keyword>
<evidence type="ECO:0000256" key="9">
    <source>
        <dbReference type="ARBA" id="ARBA00023136"/>
    </source>
</evidence>
<feature type="domain" description="Protein kinase" evidence="14">
    <location>
        <begin position="408"/>
        <end position="785"/>
    </location>
</feature>